<accession>A0A397HUR5</accession>
<feature type="compositionally biased region" description="Polar residues" evidence="1">
    <location>
        <begin position="96"/>
        <end position="106"/>
    </location>
</feature>
<comment type="caution">
    <text evidence="2">The sequence shown here is derived from an EMBL/GenBank/DDBJ whole genome shotgun (WGS) entry which is preliminary data.</text>
</comment>
<proteinExistence type="predicted"/>
<dbReference type="VEuPathDB" id="FungiDB:CDV56_108663"/>
<dbReference type="GeneID" id="38130637"/>
<protein>
    <submittedName>
        <fullName evidence="2">Uncharacterized protein</fullName>
    </submittedName>
</protein>
<dbReference type="RefSeq" id="XP_026617683.1">
    <property type="nucleotide sequence ID" value="XM_026762282.1"/>
</dbReference>
<dbReference type="Proteomes" id="UP000215305">
    <property type="component" value="Unassembled WGS sequence"/>
</dbReference>
<feature type="region of interest" description="Disordered" evidence="1">
    <location>
        <begin position="96"/>
        <end position="144"/>
    </location>
</feature>
<gene>
    <name evidence="2" type="ORF">CDV56_108663</name>
</gene>
<reference evidence="2" key="1">
    <citation type="submission" date="2018-08" db="EMBL/GenBank/DDBJ databases">
        <title>Draft genome sequence of azole-resistant Aspergillus thermomutatus (Neosartorya pseudofischeri) strain HMR AF 39, isolated from a human nasal aspirate.</title>
        <authorList>
            <person name="Parent-Michaud M."/>
            <person name="Dufresne P.J."/>
            <person name="Fournier E."/>
            <person name="Martineau C."/>
            <person name="Moreira S."/>
            <person name="Perkins V."/>
            <person name="De Repentigny L."/>
            <person name="Dufresne S.F."/>
        </authorList>
    </citation>
    <scope>NUCLEOTIDE SEQUENCE [LARGE SCALE GENOMIC DNA]</scope>
    <source>
        <strain evidence="2">HMR AF 39</strain>
    </source>
</reference>
<evidence type="ECO:0000256" key="1">
    <source>
        <dbReference type="SAM" id="MobiDB-lite"/>
    </source>
</evidence>
<evidence type="ECO:0000313" key="2">
    <source>
        <dbReference type="EMBL" id="RHZ64944.1"/>
    </source>
</evidence>
<dbReference type="AlphaFoldDB" id="A0A397HUR5"/>
<dbReference type="EMBL" id="NKHU02000020">
    <property type="protein sequence ID" value="RHZ64944.1"/>
    <property type="molecule type" value="Genomic_DNA"/>
</dbReference>
<name>A0A397HUR5_ASPTH</name>
<evidence type="ECO:0000313" key="3">
    <source>
        <dbReference type="Proteomes" id="UP000215305"/>
    </source>
</evidence>
<keyword evidence="3" id="KW-1185">Reference proteome</keyword>
<organism evidence="2 3">
    <name type="scientific">Aspergillus thermomutatus</name>
    <name type="common">Neosartorya pseudofischeri</name>
    <dbReference type="NCBI Taxonomy" id="41047"/>
    <lineage>
        <taxon>Eukaryota</taxon>
        <taxon>Fungi</taxon>
        <taxon>Dikarya</taxon>
        <taxon>Ascomycota</taxon>
        <taxon>Pezizomycotina</taxon>
        <taxon>Eurotiomycetes</taxon>
        <taxon>Eurotiomycetidae</taxon>
        <taxon>Eurotiales</taxon>
        <taxon>Aspergillaceae</taxon>
        <taxon>Aspergillus</taxon>
        <taxon>Aspergillus subgen. Fumigati</taxon>
    </lineage>
</organism>
<sequence length="144" mass="15261">MRRLLRGKGALYIEYALVFKNLMFSQAVQQHIHSKLIKDGNAICNSAPSMEAIPYEAVDPTSASTPAGSNINMRAGAVVDGLLQFSRIQPDHNLVSLSATTPTPSTIGDGGPVTDSPIAASESRIPETELVKRKKSSGALARTA</sequence>